<name>A0ABD0WXG2_UMBPY</name>
<keyword evidence="19" id="KW-1185">Reference proteome</keyword>
<sequence length="704" mass="79591">MTHVAWMFCLSVMFFSVFQFTKVSAEVELNVYGKAGQGHETYQFAELYLQGNAPLREVTRQRIGEDDAVGGPWSIQAPYYFLPMFQHSAVPLADKHVFKPVAGKTRLPTVLTNLLLPKRKSPELKSVYPVRNPRGVEVWCGYNQISVLVNRNQLGFRCLASMLFLGTCPVTRVTPFRFYFHYNLNDCGSTQTTMNGQLVYSSSLYYSPLPEGSVVRAIPLNLPIHCSYNRFHYSYKVGYVPEMHERTFLKRMKTKHTYSLAACNVEWKHLSPEESYMLGEPMYFEASAAFVSKSQRLFVGSCFVTPSKDPNTTPRLEVINNFGCMVDSKREGSRSQFFSREANVLLFSVDAFLFPHITGKYLYLHCTMTVGKSIPKQSTKSCTYNSALQRWEELYGPSSVCSCCDSFCEESDFWPDMSPSTKTVITSEAWKVLDKEKHALIQVLGQPDRVDEMTFKSLAVTSMEEELQEEEVAKFKSLAVTPWQQDKNASVTPLDNAEVRLKHLEVISRKEGVGKIKSTQKMHVVKEETQKEPALGVTDGLVVTNEVSLEEIEDKLHDTDKVMAEVEEKYTIQVTKGVPEDGNELLVVTDGVMVNVSEQMTEVFKEVAQQNRSSEVSVVTMNAEVRKSIWGVRSKVDQVGLEEIPTEDEAAAFLQGHMEPAEWNEDYKGSDLGSKQLPKDKLAVLKKMSLPTSNTDINEHKVNI</sequence>
<feature type="domain" description="ZP" evidence="17">
    <location>
        <begin position="139"/>
        <end position="389"/>
    </location>
</feature>
<dbReference type="EMBL" id="JAGEUA010000004">
    <property type="protein sequence ID" value="KAL0984971.1"/>
    <property type="molecule type" value="Genomic_DNA"/>
</dbReference>
<dbReference type="InterPro" id="IPR042235">
    <property type="entry name" value="ZP-C_dom"/>
</dbReference>
<evidence type="ECO:0000256" key="10">
    <source>
        <dbReference type="ARBA" id="ARBA00022729"/>
    </source>
</evidence>
<protein>
    <recommendedName>
        <fullName evidence="4">Zona pellucida sperm-binding protein 3</fullName>
    </recommendedName>
    <alternativeName>
        <fullName evidence="15">Zona pellucida glycoprotein 3</fullName>
    </alternativeName>
</protein>
<keyword evidence="10 16" id="KW-0732">Signal</keyword>
<dbReference type="Pfam" id="PF00100">
    <property type="entry name" value="Zona_pellucida"/>
    <property type="match status" value="1"/>
</dbReference>
<evidence type="ECO:0000313" key="19">
    <source>
        <dbReference type="Proteomes" id="UP001557470"/>
    </source>
</evidence>
<evidence type="ECO:0000256" key="8">
    <source>
        <dbReference type="ARBA" id="ARBA00022685"/>
    </source>
</evidence>
<dbReference type="FunFam" id="2.60.40.3210:FF:000001">
    <property type="entry name" value="Zona pellucida sperm-binding protein 3"/>
    <property type="match status" value="1"/>
</dbReference>
<dbReference type="InterPro" id="IPR001507">
    <property type="entry name" value="ZP_dom"/>
</dbReference>
<reference evidence="18 19" key="1">
    <citation type="submission" date="2024-06" db="EMBL/GenBank/DDBJ databases">
        <authorList>
            <person name="Pan Q."/>
            <person name="Wen M."/>
            <person name="Jouanno E."/>
            <person name="Zahm M."/>
            <person name="Klopp C."/>
            <person name="Cabau C."/>
            <person name="Louis A."/>
            <person name="Berthelot C."/>
            <person name="Parey E."/>
            <person name="Roest Crollius H."/>
            <person name="Montfort J."/>
            <person name="Robinson-Rechavi M."/>
            <person name="Bouchez O."/>
            <person name="Lampietro C."/>
            <person name="Lopez Roques C."/>
            <person name="Donnadieu C."/>
            <person name="Postlethwait J."/>
            <person name="Bobe J."/>
            <person name="Verreycken H."/>
            <person name="Guiguen Y."/>
        </authorList>
    </citation>
    <scope>NUCLEOTIDE SEQUENCE [LARGE SCALE GENOMIC DNA]</scope>
    <source>
        <strain evidence="18">Up_M1</strain>
        <tissue evidence="18">Testis</tissue>
    </source>
</reference>
<dbReference type="InterPro" id="IPR055355">
    <property type="entry name" value="ZP-C"/>
</dbReference>
<dbReference type="GO" id="GO:0005886">
    <property type="term" value="C:plasma membrane"/>
    <property type="evidence" value="ECO:0007669"/>
    <property type="project" value="UniProtKB-SubCell"/>
</dbReference>
<evidence type="ECO:0000256" key="1">
    <source>
        <dbReference type="ARBA" id="ARBA00004251"/>
    </source>
</evidence>
<evidence type="ECO:0000256" key="5">
    <source>
        <dbReference type="ARBA" id="ARBA00022475"/>
    </source>
</evidence>
<evidence type="ECO:0000256" key="9">
    <source>
        <dbReference type="ARBA" id="ARBA00022692"/>
    </source>
</evidence>
<dbReference type="Gene3D" id="2.60.40.3210">
    <property type="entry name" value="Zona pellucida, ZP-N domain"/>
    <property type="match status" value="1"/>
</dbReference>
<comment type="similarity">
    <text evidence="3">Belongs to the ZP domain family. ZPC subfamily.</text>
</comment>
<evidence type="ECO:0000256" key="4">
    <source>
        <dbReference type="ARBA" id="ARBA00017980"/>
    </source>
</evidence>
<keyword evidence="7" id="KW-0272">Extracellular matrix</keyword>
<evidence type="ECO:0000256" key="2">
    <source>
        <dbReference type="ARBA" id="ARBA00004498"/>
    </source>
</evidence>
<evidence type="ECO:0000256" key="7">
    <source>
        <dbReference type="ARBA" id="ARBA00022530"/>
    </source>
</evidence>
<dbReference type="SMART" id="SM00241">
    <property type="entry name" value="ZP"/>
    <property type="match status" value="1"/>
</dbReference>
<evidence type="ECO:0000256" key="14">
    <source>
        <dbReference type="ARBA" id="ARBA00023180"/>
    </source>
</evidence>
<evidence type="ECO:0000256" key="12">
    <source>
        <dbReference type="ARBA" id="ARBA00023136"/>
    </source>
</evidence>
<keyword evidence="13" id="KW-1015">Disulfide bond</keyword>
<feature type="signal peptide" evidence="16">
    <location>
        <begin position="1"/>
        <end position="25"/>
    </location>
</feature>
<keyword evidence="6" id="KW-0964">Secreted</keyword>
<dbReference type="FunFam" id="2.60.40.4100:FF:000002">
    <property type="entry name" value="Zona pellucida sperm-binding protein 3"/>
    <property type="match status" value="1"/>
</dbReference>
<keyword evidence="14" id="KW-0325">Glycoprotein</keyword>
<dbReference type="PANTHER" id="PTHR11576">
    <property type="entry name" value="ZONA PELLUCIDA SPERM-BINDING PROTEIN 3"/>
    <property type="match status" value="1"/>
</dbReference>
<evidence type="ECO:0000313" key="18">
    <source>
        <dbReference type="EMBL" id="KAL0984971.1"/>
    </source>
</evidence>
<dbReference type="PANTHER" id="PTHR11576:SF15">
    <property type="entry name" value="ZONA PELLUCIDA SPERM-BINDING PROTEIN 3-LIKE"/>
    <property type="match status" value="1"/>
</dbReference>
<dbReference type="Proteomes" id="UP001557470">
    <property type="component" value="Unassembled WGS sequence"/>
</dbReference>
<keyword evidence="8" id="KW-0165">Cleavage on pair of basic residues</keyword>
<dbReference type="Gene3D" id="2.60.40.4100">
    <property type="entry name" value="Zona pellucida, ZP-C domain"/>
    <property type="match status" value="1"/>
</dbReference>
<keyword evidence="9" id="KW-0812">Transmembrane</keyword>
<accession>A0ABD0WXG2</accession>
<proteinExistence type="inferred from homology"/>
<dbReference type="PROSITE" id="PS51034">
    <property type="entry name" value="ZP_2"/>
    <property type="match status" value="1"/>
</dbReference>
<dbReference type="InterPro" id="IPR055356">
    <property type="entry name" value="ZP-N"/>
</dbReference>
<comment type="subcellular location">
    <subcellularLocation>
        <location evidence="1">Cell membrane</location>
        <topology evidence="1">Single-pass type I membrane protein</topology>
    </subcellularLocation>
    <subcellularLocation>
        <location evidence="2">Secreted</location>
        <location evidence="2">Extracellular space</location>
        <location evidence="2">Extracellular matrix</location>
    </subcellularLocation>
</comment>
<evidence type="ECO:0000256" key="15">
    <source>
        <dbReference type="ARBA" id="ARBA00030824"/>
    </source>
</evidence>
<dbReference type="Pfam" id="PF23344">
    <property type="entry name" value="ZP-N"/>
    <property type="match status" value="1"/>
</dbReference>
<keyword evidence="11" id="KW-1133">Transmembrane helix</keyword>
<evidence type="ECO:0000256" key="6">
    <source>
        <dbReference type="ARBA" id="ARBA00022525"/>
    </source>
</evidence>
<organism evidence="18 19">
    <name type="scientific">Umbra pygmaea</name>
    <name type="common">Eastern mudminnow</name>
    <dbReference type="NCBI Taxonomy" id="75934"/>
    <lineage>
        <taxon>Eukaryota</taxon>
        <taxon>Metazoa</taxon>
        <taxon>Chordata</taxon>
        <taxon>Craniata</taxon>
        <taxon>Vertebrata</taxon>
        <taxon>Euteleostomi</taxon>
        <taxon>Actinopterygii</taxon>
        <taxon>Neopterygii</taxon>
        <taxon>Teleostei</taxon>
        <taxon>Protacanthopterygii</taxon>
        <taxon>Esociformes</taxon>
        <taxon>Umbridae</taxon>
        <taxon>Umbra</taxon>
    </lineage>
</organism>
<evidence type="ECO:0000256" key="13">
    <source>
        <dbReference type="ARBA" id="ARBA00023157"/>
    </source>
</evidence>
<keyword evidence="5" id="KW-1003">Cell membrane</keyword>
<dbReference type="AlphaFoldDB" id="A0ABD0WXG2"/>
<evidence type="ECO:0000256" key="3">
    <source>
        <dbReference type="ARBA" id="ARBA00006735"/>
    </source>
</evidence>
<comment type="caution">
    <text evidence="18">The sequence shown here is derived from an EMBL/GenBank/DDBJ whole genome shotgun (WGS) entry which is preliminary data.</text>
</comment>
<evidence type="ECO:0000259" key="17">
    <source>
        <dbReference type="PROSITE" id="PS51034"/>
    </source>
</evidence>
<keyword evidence="12" id="KW-0472">Membrane</keyword>
<gene>
    <name evidence="18" type="ORF">UPYG_G00151280</name>
</gene>
<evidence type="ECO:0000256" key="11">
    <source>
        <dbReference type="ARBA" id="ARBA00022989"/>
    </source>
</evidence>
<feature type="chain" id="PRO_5044823513" description="Zona pellucida sperm-binding protein 3" evidence="16">
    <location>
        <begin position="26"/>
        <end position="704"/>
    </location>
</feature>
<evidence type="ECO:0000256" key="16">
    <source>
        <dbReference type="SAM" id="SignalP"/>
    </source>
</evidence>